<feature type="domain" description="Rhodanese" evidence="4">
    <location>
        <begin position="13"/>
        <end position="130"/>
    </location>
</feature>
<evidence type="ECO:0000313" key="5">
    <source>
        <dbReference type="EMBL" id="MDQ0327018.1"/>
    </source>
</evidence>
<comment type="caution">
    <text evidence="5">The sequence shown here is derived from an EMBL/GenBank/DDBJ whole genome shotgun (WGS) entry which is preliminary data.</text>
</comment>
<dbReference type="CDD" id="cd01448">
    <property type="entry name" value="TST_Repeat_1"/>
    <property type="match status" value="1"/>
</dbReference>
<accession>A0ABU0C907</accession>
<feature type="domain" description="Rhodanese" evidence="4">
    <location>
        <begin position="160"/>
        <end position="275"/>
    </location>
</feature>
<dbReference type="GO" id="GO:0016784">
    <property type="term" value="F:3-mercaptopyruvate sulfurtransferase activity"/>
    <property type="evidence" value="ECO:0007669"/>
    <property type="project" value="UniProtKB-EC"/>
</dbReference>
<sequence>MLVSPKWLNEHFADEKVKVIDASWYLPAHARDAKAEYGAGHIPGAVYFDIDRIADPDTDLPHMLPSHEGFAEAAGKLGLSEKDTIIVYDGMGCFSAPRVWWTLKTFGATDVRLLEGGLPAWRAAGLPLETETPSPPKTTFNVRFDRDAVADLERVRNAIANKNAQVVDARPAPRFSGEAAEPRPGLKSGHMPGSFNLPFGALFAEDGKSLAEPGTIRRLFEQAGVDWHRPIITSCGSGVTAAVLSFALATAGKRDVALYDGSWAEWGGRTDTPIERGSE</sequence>
<dbReference type="InterPro" id="IPR001307">
    <property type="entry name" value="Thiosulphate_STrfase_CS"/>
</dbReference>
<evidence type="ECO:0000256" key="1">
    <source>
        <dbReference type="ARBA" id="ARBA00022679"/>
    </source>
</evidence>
<dbReference type="CDD" id="cd01449">
    <property type="entry name" value="TST_Repeat_2"/>
    <property type="match status" value="1"/>
</dbReference>
<keyword evidence="6" id="KW-1185">Reference proteome</keyword>
<proteinExistence type="predicted"/>
<organism evidence="5 6">
    <name type="scientific">Rhodopseudomonas julia</name>
    <dbReference type="NCBI Taxonomy" id="200617"/>
    <lineage>
        <taxon>Bacteria</taxon>
        <taxon>Pseudomonadati</taxon>
        <taxon>Pseudomonadota</taxon>
        <taxon>Alphaproteobacteria</taxon>
        <taxon>Hyphomicrobiales</taxon>
        <taxon>Nitrobacteraceae</taxon>
        <taxon>Rhodopseudomonas</taxon>
    </lineage>
</organism>
<evidence type="ECO:0000313" key="6">
    <source>
        <dbReference type="Proteomes" id="UP001230253"/>
    </source>
</evidence>
<evidence type="ECO:0000256" key="3">
    <source>
        <dbReference type="RuleBase" id="RU000507"/>
    </source>
</evidence>
<dbReference type="SMART" id="SM00450">
    <property type="entry name" value="RHOD"/>
    <property type="match status" value="2"/>
</dbReference>
<dbReference type="NCBIfam" id="NF008557">
    <property type="entry name" value="PRK11493.1"/>
    <property type="match status" value="1"/>
</dbReference>
<reference evidence="5 6" key="1">
    <citation type="submission" date="2023-07" db="EMBL/GenBank/DDBJ databases">
        <title>Genomic Encyclopedia of Type Strains, Phase IV (KMG-IV): sequencing the most valuable type-strain genomes for metagenomic binning, comparative biology and taxonomic classification.</title>
        <authorList>
            <person name="Goeker M."/>
        </authorList>
    </citation>
    <scope>NUCLEOTIDE SEQUENCE [LARGE SCALE GENOMIC DNA]</scope>
    <source>
        <strain evidence="5 6">DSM 11549</strain>
    </source>
</reference>
<dbReference type="Proteomes" id="UP001230253">
    <property type="component" value="Unassembled WGS sequence"/>
</dbReference>
<dbReference type="GO" id="GO:0004792">
    <property type="term" value="F:thiosulfate-cyanide sulfurtransferase activity"/>
    <property type="evidence" value="ECO:0007669"/>
    <property type="project" value="UniProtKB-EC"/>
</dbReference>
<keyword evidence="1 3" id="KW-0808">Transferase</keyword>
<protein>
    <recommendedName>
        <fullName evidence="3">Sulfurtransferase</fullName>
    </recommendedName>
</protein>
<evidence type="ECO:0000256" key="2">
    <source>
        <dbReference type="ARBA" id="ARBA00022737"/>
    </source>
</evidence>
<dbReference type="Pfam" id="PF00581">
    <property type="entry name" value="Rhodanese"/>
    <property type="match status" value="2"/>
</dbReference>
<dbReference type="InterPro" id="IPR045078">
    <property type="entry name" value="TST/MPST-like"/>
</dbReference>
<dbReference type="PANTHER" id="PTHR11364">
    <property type="entry name" value="THIOSULFATE SULFERTANSFERASE"/>
    <property type="match status" value="1"/>
</dbReference>
<dbReference type="EMBL" id="JAUSUK010000002">
    <property type="protein sequence ID" value="MDQ0327018.1"/>
    <property type="molecule type" value="Genomic_DNA"/>
</dbReference>
<dbReference type="PROSITE" id="PS00380">
    <property type="entry name" value="RHODANESE_1"/>
    <property type="match status" value="1"/>
</dbReference>
<name>A0ABU0C907_9BRAD</name>
<evidence type="ECO:0000259" key="4">
    <source>
        <dbReference type="PROSITE" id="PS50206"/>
    </source>
</evidence>
<dbReference type="InterPro" id="IPR036873">
    <property type="entry name" value="Rhodanese-like_dom_sf"/>
</dbReference>
<dbReference type="SUPFAM" id="SSF52821">
    <property type="entry name" value="Rhodanese/Cell cycle control phosphatase"/>
    <property type="match status" value="2"/>
</dbReference>
<dbReference type="PANTHER" id="PTHR11364:SF27">
    <property type="entry name" value="SULFURTRANSFERASE"/>
    <property type="match status" value="1"/>
</dbReference>
<dbReference type="Gene3D" id="3.40.250.10">
    <property type="entry name" value="Rhodanese-like domain"/>
    <property type="match status" value="2"/>
</dbReference>
<keyword evidence="2" id="KW-0677">Repeat</keyword>
<dbReference type="InterPro" id="IPR001763">
    <property type="entry name" value="Rhodanese-like_dom"/>
</dbReference>
<dbReference type="PROSITE" id="PS50206">
    <property type="entry name" value="RHODANESE_3"/>
    <property type="match status" value="2"/>
</dbReference>
<gene>
    <name evidence="5" type="ORF">J2R99_002887</name>
</gene>
<dbReference type="PROSITE" id="PS00683">
    <property type="entry name" value="RHODANESE_2"/>
    <property type="match status" value="1"/>
</dbReference>